<feature type="compositionally biased region" description="Polar residues" evidence="1">
    <location>
        <begin position="1"/>
        <end position="10"/>
    </location>
</feature>
<feature type="transmembrane region" description="Helical" evidence="2">
    <location>
        <begin position="269"/>
        <end position="286"/>
    </location>
</feature>
<feature type="domain" description="EamA" evidence="3">
    <location>
        <begin position="176"/>
        <end position="308"/>
    </location>
</feature>
<keyword evidence="2" id="KW-0812">Transmembrane</keyword>
<feature type="region of interest" description="Disordered" evidence="1">
    <location>
        <begin position="1"/>
        <end position="26"/>
    </location>
</feature>
<keyword evidence="2" id="KW-1133">Transmembrane helix</keyword>
<protein>
    <submittedName>
        <fullName evidence="4">Permease</fullName>
    </submittedName>
</protein>
<dbReference type="Proteomes" id="UP000503640">
    <property type="component" value="Unassembled WGS sequence"/>
</dbReference>
<accession>A0A7I9VN47</accession>
<evidence type="ECO:0000256" key="1">
    <source>
        <dbReference type="SAM" id="MobiDB-lite"/>
    </source>
</evidence>
<feature type="transmembrane region" description="Helical" evidence="2">
    <location>
        <begin position="94"/>
        <end position="116"/>
    </location>
</feature>
<feature type="transmembrane region" description="Helical" evidence="2">
    <location>
        <begin position="151"/>
        <end position="168"/>
    </location>
</feature>
<feature type="transmembrane region" description="Helical" evidence="2">
    <location>
        <begin position="236"/>
        <end position="257"/>
    </location>
</feature>
<evidence type="ECO:0000313" key="5">
    <source>
        <dbReference type="Proteomes" id="UP000503640"/>
    </source>
</evidence>
<feature type="transmembrane region" description="Helical" evidence="2">
    <location>
        <begin position="33"/>
        <end position="53"/>
    </location>
</feature>
<dbReference type="PANTHER" id="PTHR22911">
    <property type="entry name" value="ACYL-MALONYL CONDENSING ENZYME-RELATED"/>
    <property type="match status" value="1"/>
</dbReference>
<dbReference type="Pfam" id="PF00892">
    <property type="entry name" value="EamA"/>
    <property type="match status" value="2"/>
</dbReference>
<feature type="transmembrane region" description="Helical" evidence="2">
    <location>
        <begin position="174"/>
        <end position="194"/>
    </location>
</feature>
<dbReference type="EMBL" id="BJTG01000005">
    <property type="protein sequence ID" value="GEJ57801.1"/>
    <property type="molecule type" value="Genomic_DNA"/>
</dbReference>
<feature type="transmembrane region" description="Helical" evidence="2">
    <location>
        <begin position="292"/>
        <end position="309"/>
    </location>
</feature>
<keyword evidence="2" id="KW-0472">Membrane</keyword>
<dbReference type="InterPro" id="IPR037185">
    <property type="entry name" value="EmrE-like"/>
</dbReference>
<keyword evidence="5" id="KW-1185">Reference proteome</keyword>
<dbReference type="RefSeq" id="WP_176065693.1">
    <property type="nucleotide sequence ID" value="NZ_BJTG01000005.1"/>
</dbReference>
<organism evidence="4 5">
    <name type="scientific">Anaeromyxobacter diazotrophicus</name>
    <dbReference type="NCBI Taxonomy" id="2590199"/>
    <lineage>
        <taxon>Bacteria</taxon>
        <taxon>Pseudomonadati</taxon>
        <taxon>Myxococcota</taxon>
        <taxon>Myxococcia</taxon>
        <taxon>Myxococcales</taxon>
        <taxon>Cystobacterineae</taxon>
        <taxon>Anaeromyxobacteraceae</taxon>
        <taxon>Anaeromyxobacter</taxon>
    </lineage>
</organism>
<evidence type="ECO:0000259" key="3">
    <source>
        <dbReference type="Pfam" id="PF00892"/>
    </source>
</evidence>
<feature type="transmembrane region" description="Helical" evidence="2">
    <location>
        <begin position="65"/>
        <end position="82"/>
    </location>
</feature>
<feature type="transmembrane region" description="Helical" evidence="2">
    <location>
        <begin position="122"/>
        <end position="144"/>
    </location>
</feature>
<gene>
    <name evidence="4" type="ORF">AMYX_25420</name>
</gene>
<reference evidence="5" key="1">
    <citation type="journal article" date="2020" name="Appl. Environ. Microbiol.">
        <title>Diazotrophic Anaeromyxobacter Isolates from Soils.</title>
        <authorList>
            <person name="Masuda Y."/>
            <person name="Yamanaka H."/>
            <person name="Xu Z.X."/>
            <person name="Shiratori Y."/>
            <person name="Aono T."/>
            <person name="Amachi S."/>
            <person name="Senoo K."/>
            <person name="Itoh H."/>
        </authorList>
    </citation>
    <scope>NUCLEOTIDE SEQUENCE [LARGE SCALE GENOMIC DNA]</scope>
    <source>
        <strain evidence="5">R267</strain>
    </source>
</reference>
<feature type="transmembrane region" description="Helical" evidence="2">
    <location>
        <begin position="206"/>
        <end position="224"/>
    </location>
</feature>
<dbReference type="PANTHER" id="PTHR22911:SF79">
    <property type="entry name" value="MOBA-LIKE NTP TRANSFERASE DOMAIN-CONTAINING PROTEIN"/>
    <property type="match status" value="1"/>
</dbReference>
<proteinExistence type="predicted"/>
<sequence>MLDSPVNQANARPLPAPPAGASDSHPGPPRGRALGIVYVVASGLCFGSMPLFARLAARDGVDTPTLLLLRFSAAAAVMWALAAWKRAAIPRGRALATLVAMGAVGYAGQAFCYFTALELASAGLVALLLYLYPALVALLARAVFHHPLTKAQLGAVALALAGSVLTVGRPGPGTSLGVAFGLAAAFIYSGYILAGSRLPRSVTPTASTAVVTTAAAMVYGAAVATRGAHLPATSAGWVGVAGIALVGTVLAIGFFLAGLERVGPVRASVYSAVEPVFTLLLAAAFLGEAATALRLAGGALIVGAVVLLARADGR</sequence>
<name>A0A7I9VN47_9BACT</name>
<evidence type="ECO:0000313" key="4">
    <source>
        <dbReference type="EMBL" id="GEJ57801.1"/>
    </source>
</evidence>
<dbReference type="SUPFAM" id="SSF103481">
    <property type="entry name" value="Multidrug resistance efflux transporter EmrE"/>
    <property type="match status" value="2"/>
</dbReference>
<comment type="caution">
    <text evidence="4">The sequence shown here is derived from an EMBL/GenBank/DDBJ whole genome shotgun (WGS) entry which is preliminary data.</text>
</comment>
<feature type="domain" description="EamA" evidence="3">
    <location>
        <begin position="34"/>
        <end position="167"/>
    </location>
</feature>
<dbReference type="AlphaFoldDB" id="A0A7I9VN47"/>
<evidence type="ECO:0000256" key="2">
    <source>
        <dbReference type="SAM" id="Phobius"/>
    </source>
</evidence>
<dbReference type="InterPro" id="IPR000620">
    <property type="entry name" value="EamA_dom"/>
</dbReference>
<dbReference type="GO" id="GO:0016020">
    <property type="term" value="C:membrane"/>
    <property type="evidence" value="ECO:0007669"/>
    <property type="project" value="InterPro"/>
</dbReference>